<dbReference type="EMBL" id="CP071462">
    <property type="protein sequence ID" value="QSW98111.1"/>
    <property type="molecule type" value="Genomic_DNA"/>
</dbReference>
<sequence>MAFDAPLQRTPIEYYAFAAGLVVLNVVGLLATGHTLPASFSMGLFFGLFQATIILLIVVTLRLVLGGSGGSDAESAE</sequence>
<dbReference type="RefSeq" id="WP_207287728.1">
    <property type="nucleotide sequence ID" value="NZ_CP071462.1"/>
</dbReference>
<organism evidence="2 3">
    <name type="scientific">Haloterrigena alkaliphila</name>
    <dbReference type="NCBI Taxonomy" id="2816475"/>
    <lineage>
        <taxon>Archaea</taxon>
        <taxon>Methanobacteriati</taxon>
        <taxon>Methanobacteriota</taxon>
        <taxon>Stenosarchaea group</taxon>
        <taxon>Halobacteria</taxon>
        <taxon>Halobacteriales</taxon>
        <taxon>Natrialbaceae</taxon>
        <taxon>Haloterrigena</taxon>
    </lineage>
</organism>
<reference evidence="2 3" key="1">
    <citation type="submission" date="2021-03" db="EMBL/GenBank/DDBJ databases">
        <title>Haloterrigena longa sp. nov. and Haloterrigena limicola sp. nov., extremely halophilic archaea isolated from a salt lake.</title>
        <authorList>
            <person name="Henglin C."/>
        </authorList>
    </citation>
    <scope>NUCLEOTIDE SEQUENCE [LARGE SCALE GENOMIC DNA]</scope>
    <source>
        <strain evidence="2 3">KZCA68</strain>
    </source>
</reference>
<keyword evidence="1" id="KW-0812">Transmembrane</keyword>
<proteinExistence type="predicted"/>
<evidence type="ECO:0000313" key="3">
    <source>
        <dbReference type="Proteomes" id="UP000663203"/>
    </source>
</evidence>
<protein>
    <submittedName>
        <fullName evidence="2">Uncharacterized protein</fullName>
    </submittedName>
</protein>
<keyword evidence="3" id="KW-1185">Reference proteome</keyword>
<feature type="transmembrane region" description="Helical" evidence="1">
    <location>
        <begin position="12"/>
        <end position="32"/>
    </location>
</feature>
<evidence type="ECO:0000256" key="1">
    <source>
        <dbReference type="SAM" id="Phobius"/>
    </source>
</evidence>
<dbReference type="Proteomes" id="UP000663203">
    <property type="component" value="Chromosome"/>
</dbReference>
<name>A0A8A2V9G6_9EURY</name>
<dbReference type="GeneID" id="63188017"/>
<accession>A0A8A2V9G6</accession>
<keyword evidence="1" id="KW-0472">Membrane</keyword>
<feature type="transmembrane region" description="Helical" evidence="1">
    <location>
        <begin position="44"/>
        <end position="65"/>
    </location>
</feature>
<keyword evidence="1" id="KW-1133">Transmembrane helix</keyword>
<dbReference type="AlphaFoldDB" id="A0A8A2V9G6"/>
<gene>
    <name evidence="2" type="ORF">J0X25_11890</name>
</gene>
<dbReference type="KEGG" id="hakz:J0X25_11890"/>
<evidence type="ECO:0000313" key="2">
    <source>
        <dbReference type="EMBL" id="QSW98111.1"/>
    </source>
</evidence>